<feature type="domain" description="Beta-Casp" evidence="5">
    <location>
        <begin position="127"/>
        <end position="252"/>
    </location>
</feature>
<dbReference type="SUPFAM" id="SSF56281">
    <property type="entry name" value="Metallo-hydrolase/oxidoreductase"/>
    <property type="match status" value="1"/>
</dbReference>
<dbReference type="PANTHER" id="PTHR46094:SF1">
    <property type="entry name" value="INTEGRATOR COMPLEX SUBUNIT 9"/>
    <property type="match status" value="1"/>
</dbReference>
<dbReference type="EMBL" id="JAMRDG010000001">
    <property type="protein sequence ID" value="KAJ3708642.1"/>
    <property type="molecule type" value="Genomic_DNA"/>
</dbReference>
<dbReference type="Pfam" id="PF10996">
    <property type="entry name" value="Beta-Casp"/>
    <property type="match status" value="1"/>
</dbReference>
<keyword evidence="3" id="KW-0963">Cytoplasm</keyword>
<dbReference type="InterPro" id="IPR027074">
    <property type="entry name" value="Integrator_9su"/>
</dbReference>
<dbReference type="GO" id="GO:0034472">
    <property type="term" value="P:snRNA 3'-end processing"/>
    <property type="evidence" value="ECO:0007669"/>
    <property type="project" value="TreeGrafter"/>
</dbReference>
<evidence type="ECO:0000313" key="7">
    <source>
        <dbReference type="Proteomes" id="UP001210211"/>
    </source>
</evidence>
<keyword evidence="4" id="KW-0539">Nucleus</keyword>
<dbReference type="InterPro" id="IPR022712">
    <property type="entry name" value="Beta_Casp"/>
</dbReference>
<proteinExistence type="predicted"/>
<evidence type="ECO:0000256" key="2">
    <source>
        <dbReference type="ARBA" id="ARBA00004496"/>
    </source>
</evidence>
<dbReference type="AlphaFoldDB" id="A0AAD6F127"/>
<dbReference type="GO" id="GO:0005737">
    <property type="term" value="C:cytoplasm"/>
    <property type="evidence" value="ECO:0007669"/>
    <property type="project" value="UniProtKB-SubCell"/>
</dbReference>
<evidence type="ECO:0000313" key="6">
    <source>
        <dbReference type="EMBL" id="KAJ3708642.1"/>
    </source>
</evidence>
<sequence length="457" mass="51237">MLVIRALSSGLEIGSCNWSIKSPKGSLVYLSSSVFGSAHAMEFDYLSLSGHDIIIFSDFSSLNSLDYDEADTCALSGESEDQSVDELSGGDELEAESDKMHFICSCIIDSVKDGGSVLIPSGRFGVVFPLLEHICNSFGRLNMKVPIYIISETAQETLALTNSIPEWLCKQCQEKLFSGEALFQHMELIKEGIVSVHPFLYSSDLLEIWKEPCIVISPHWSLRLGSAVQLLHHWHADPKSLLILEEKVHAELSLRPFKPLKMKVLQCSFLSGIQMKKVNPLFRTLQSKIVLVPQRLRSQFPIRESELYKIYYYTKNETTHISTLKEGFEAYLATDLAFQLQPTKLPEKNIAAARLKGKLLLRKGIYYLTLPDKSLNTFVKPLVHWGTVDPTCLLRALNEKEIDGSILHNENSDFCVGVKKPVEALIEIKGNKIMITCKDETVSALIHEALDSVCNRI</sequence>
<comment type="subcellular location">
    <subcellularLocation>
        <location evidence="2">Cytoplasm</location>
    </subcellularLocation>
    <subcellularLocation>
        <location evidence="1">Nucleus</location>
    </subcellularLocation>
</comment>
<comment type="caution">
    <text evidence="6">The sequence shown here is derived from an EMBL/GenBank/DDBJ whole genome shotgun (WGS) entry which is preliminary data.</text>
</comment>
<gene>
    <name evidence="6" type="ORF">LUZ61_012347</name>
</gene>
<organism evidence="6 7">
    <name type="scientific">Rhynchospora tenuis</name>
    <dbReference type="NCBI Taxonomy" id="198213"/>
    <lineage>
        <taxon>Eukaryota</taxon>
        <taxon>Viridiplantae</taxon>
        <taxon>Streptophyta</taxon>
        <taxon>Embryophyta</taxon>
        <taxon>Tracheophyta</taxon>
        <taxon>Spermatophyta</taxon>
        <taxon>Magnoliopsida</taxon>
        <taxon>Liliopsida</taxon>
        <taxon>Poales</taxon>
        <taxon>Cyperaceae</taxon>
        <taxon>Cyperoideae</taxon>
        <taxon>Rhynchosporeae</taxon>
        <taxon>Rhynchospora</taxon>
    </lineage>
</organism>
<evidence type="ECO:0000256" key="1">
    <source>
        <dbReference type="ARBA" id="ARBA00004123"/>
    </source>
</evidence>
<evidence type="ECO:0000256" key="4">
    <source>
        <dbReference type="ARBA" id="ARBA00023242"/>
    </source>
</evidence>
<evidence type="ECO:0000259" key="5">
    <source>
        <dbReference type="SMART" id="SM01027"/>
    </source>
</evidence>
<reference evidence="6 7" key="1">
    <citation type="journal article" date="2022" name="Cell">
        <title>Repeat-based holocentromeres influence genome architecture and karyotype evolution.</title>
        <authorList>
            <person name="Hofstatter P.G."/>
            <person name="Thangavel G."/>
            <person name="Lux T."/>
            <person name="Neumann P."/>
            <person name="Vondrak T."/>
            <person name="Novak P."/>
            <person name="Zhang M."/>
            <person name="Costa L."/>
            <person name="Castellani M."/>
            <person name="Scott A."/>
            <person name="Toegelov H."/>
            <person name="Fuchs J."/>
            <person name="Mata-Sucre Y."/>
            <person name="Dias Y."/>
            <person name="Vanzela A.L.L."/>
            <person name="Huettel B."/>
            <person name="Almeida C.C.S."/>
            <person name="Simkova H."/>
            <person name="Souza G."/>
            <person name="Pedrosa-Harand A."/>
            <person name="Macas J."/>
            <person name="Mayer K.F.X."/>
            <person name="Houben A."/>
            <person name="Marques A."/>
        </authorList>
    </citation>
    <scope>NUCLEOTIDE SEQUENCE [LARGE SCALE GENOMIC DNA]</scope>
    <source>
        <strain evidence="6">RhyTen1mFocal</strain>
    </source>
</reference>
<keyword evidence="7" id="KW-1185">Reference proteome</keyword>
<protein>
    <recommendedName>
        <fullName evidence="5">Beta-Casp domain-containing protein</fullName>
    </recommendedName>
</protein>
<evidence type="ECO:0000256" key="3">
    <source>
        <dbReference type="ARBA" id="ARBA00022490"/>
    </source>
</evidence>
<accession>A0AAD6F127</accession>
<dbReference type="PANTHER" id="PTHR46094">
    <property type="entry name" value="INTEGRATOR COMPLEX SUBUNIT 9"/>
    <property type="match status" value="1"/>
</dbReference>
<dbReference type="Proteomes" id="UP001210211">
    <property type="component" value="Unassembled WGS sequence"/>
</dbReference>
<dbReference type="Gene3D" id="3.40.50.10890">
    <property type="match status" value="1"/>
</dbReference>
<dbReference type="GO" id="GO:0032039">
    <property type="term" value="C:integrator complex"/>
    <property type="evidence" value="ECO:0007669"/>
    <property type="project" value="InterPro"/>
</dbReference>
<dbReference type="SMART" id="SM01027">
    <property type="entry name" value="Beta-Casp"/>
    <property type="match status" value="1"/>
</dbReference>
<dbReference type="InterPro" id="IPR036866">
    <property type="entry name" value="RibonucZ/Hydroxyglut_hydro"/>
</dbReference>
<name>A0AAD6F127_9POAL</name>